<evidence type="ECO:0000313" key="5">
    <source>
        <dbReference type="Proteomes" id="UP001181622"/>
    </source>
</evidence>
<dbReference type="Proteomes" id="UP001181622">
    <property type="component" value="Unassembled WGS sequence"/>
</dbReference>
<feature type="region of interest" description="Disordered" evidence="3">
    <location>
        <begin position="146"/>
        <end position="174"/>
    </location>
</feature>
<dbReference type="InterPro" id="IPR003788">
    <property type="entry name" value="NDUFAF7"/>
</dbReference>
<dbReference type="GO" id="GO:0008168">
    <property type="term" value="F:methyltransferase activity"/>
    <property type="evidence" value="ECO:0007669"/>
    <property type="project" value="UniProtKB-KW"/>
</dbReference>
<evidence type="ECO:0000256" key="3">
    <source>
        <dbReference type="SAM" id="MobiDB-lite"/>
    </source>
</evidence>
<dbReference type="SUPFAM" id="SSF53335">
    <property type="entry name" value="S-adenosyl-L-methionine-dependent methyltransferases"/>
    <property type="match status" value="1"/>
</dbReference>
<dbReference type="PANTHER" id="PTHR12049:SF7">
    <property type="entry name" value="PROTEIN ARGININE METHYLTRANSFERASE NDUFAF7, MITOCHONDRIAL"/>
    <property type="match status" value="1"/>
</dbReference>
<dbReference type="GO" id="GO:0032259">
    <property type="term" value="P:methylation"/>
    <property type="evidence" value="ECO:0007669"/>
    <property type="project" value="UniProtKB-KW"/>
</dbReference>
<sequence length="402" mass="42566">MTPLGREIAATIRTDGPMRLDRYMALCLGHPRHGYYATRDPFGARGDFVTAPEISQMFGELIGLWAAEVWRLMGAPARFSLIELGPGRGTLMADLLRAGRIMPGFLDAAEVVLVETSPALREAQAERLAGHDVRWASSIEEVLAPRRHPGRSEAKSRDRRPSEAPLQASDPGSAAVAAVRDDAGPLPAIVVSNEFFDALPIRQFLRTDRGWRERLVGLDDAARLVFGLSPEPPSDLDLPDAPEGSVREVSPEALGIAGSIAAHVSAHGGACLSIDYGYGAGSGDTFQAMKAHRFVDPLEEPGEADLTAHVDFAALSAAAARAGAATMKLLPQADVLERLGLAARAERLAAAASPAQRDAILAAAARLTDRAPRGMGALFKALAFGDSRLGALPGFEPEAVRP</sequence>
<feature type="compositionally biased region" description="Basic and acidic residues" evidence="3">
    <location>
        <begin position="150"/>
        <end position="162"/>
    </location>
</feature>
<organism evidence="4 5">
    <name type="scientific">Chelatococcus sambhunathii</name>
    <dbReference type="NCBI Taxonomy" id="363953"/>
    <lineage>
        <taxon>Bacteria</taxon>
        <taxon>Pseudomonadati</taxon>
        <taxon>Pseudomonadota</taxon>
        <taxon>Alphaproteobacteria</taxon>
        <taxon>Hyphomicrobiales</taxon>
        <taxon>Chelatococcaceae</taxon>
        <taxon>Chelatococcus</taxon>
    </lineage>
</organism>
<protein>
    <submittedName>
        <fullName evidence="4">SAM-dependent methyltransferase</fullName>
    </submittedName>
</protein>
<comment type="caution">
    <text evidence="4">The sequence shown here is derived from an EMBL/GenBank/DDBJ whole genome shotgun (WGS) entry which is preliminary data.</text>
</comment>
<proteinExistence type="predicted"/>
<keyword evidence="1 4" id="KW-0489">Methyltransferase</keyword>
<dbReference type="Pfam" id="PF02636">
    <property type="entry name" value="Methyltransf_28"/>
    <property type="match status" value="1"/>
</dbReference>
<dbReference type="Gene3D" id="3.40.50.12710">
    <property type="match status" value="1"/>
</dbReference>
<evidence type="ECO:0000313" key="4">
    <source>
        <dbReference type="EMBL" id="MDR4307348.1"/>
    </source>
</evidence>
<dbReference type="EMBL" id="JADBEO010000024">
    <property type="protein sequence ID" value="MDR4307348.1"/>
    <property type="molecule type" value="Genomic_DNA"/>
</dbReference>
<evidence type="ECO:0000256" key="1">
    <source>
        <dbReference type="ARBA" id="ARBA00022603"/>
    </source>
</evidence>
<accession>A0ABU1DH35</accession>
<keyword evidence="5" id="KW-1185">Reference proteome</keyword>
<reference evidence="4" key="1">
    <citation type="submission" date="2020-10" db="EMBL/GenBank/DDBJ databases">
        <authorList>
            <person name="Abbas A."/>
            <person name="Razzaq R."/>
            <person name="Waqas M."/>
            <person name="Abbas N."/>
            <person name="Nielsen T.K."/>
            <person name="Hansen L.H."/>
            <person name="Hussain S."/>
            <person name="Shahid M."/>
        </authorList>
    </citation>
    <scope>NUCLEOTIDE SEQUENCE</scope>
    <source>
        <strain evidence="4">S14</strain>
    </source>
</reference>
<evidence type="ECO:0000256" key="2">
    <source>
        <dbReference type="ARBA" id="ARBA00022679"/>
    </source>
</evidence>
<dbReference type="RefSeq" id="WP_309392128.1">
    <property type="nucleotide sequence ID" value="NZ_JADBEO010000024.1"/>
</dbReference>
<keyword evidence="2" id="KW-0808">Transferase</keyword>
<dbReference type="InterPro" id="IPR038375">
    <property type="entry name" value="NDUFAF7_sf"/>
</dbReference>
<name>A0ABU1DH35_9HYPH</name>
<gene>
    <name evidence="4" type="ORF">IHQ68_12045</name>
</gene>
<dbReference type="PANTHER" id="PTHR12049">
    <property type="entry name" value="PROTEIN ARGININE METHYLTRANSFERASE NDUFAF7, MITOCHONDRIAL"/>
    <property type="match status" value="1"/>
</dbReference>
<dbReference type="InterPro" id="IPR029063">
    <property type="entry name" value="SAM-dependent_MTases_sf"/>
</dbReference>